<evidence type="ECO:0000313" key="1">
    <source>
        <dbReference type="EMBL" id="PKY54138.1"/>
    </source>
</evidence>
<organism evidence="1 2">
    <name type="scientific">Rhizophagus irregularis</name>
    <dbReference type="NCBI Taxonomy" id="588596"/>
    <lineage>
        <taxon>Eukaryota</taxon>
        <taxon>Fungi</taxon>
        <taxon>Fungi incertae sedis</taxon>
        <taxon>Mucoromycota</taxon>
        <taxon>Glomeromycotina</taxon>
        <taxon>Glomeromycetes</taxon>
        <taxon>Glomerales</taxon>
        <taxon>Glomeraceae</taxon>
        <taxon>Rhizophagus</taxon>
    </lineage>
</organism>
<dbReference type="Proteomes" id="UP000234323">
    <property type="component" value="Unassembled WGS sequence"/>
</dbReference>
<name>A0A2I1H5I3_9GLOM</name>
<sequence>MYDEVLCQTHVATAWRVKQIWKSIKERWSWIKQDLVENFVNNCNNCAIRQLLRKMDLIDLSYNADGEYTLIIKGLEATSTGYEILREASKEYEVGESVGISISKFIVRPILPCKIIKITENNQYLQDLGLLIHIIHLEKLIN</sequence>
<reference evidence="1 2" key="1">
    <citation type="submission" date="2015-10" db="EMBL/GenBank/DDBJ databases">
        <title>Genome analyses suggest a sexual origin of heterokaryosis in a supposedly ancient asexual fungus.</title>
        <authorList>
            <person name="Ropars J."/>
            <person name="Sedzielewska K."/>
            <person name="Noel J."/>
            <person name="Charron P."/>
            <person name="Farinelli L."/>
            <person name="Marton T."/>
            <person name="Kruger M."/>
            <person name="Pelin A."/>
            <person name="Brachmann A."/>
            <person name="Corradi N."/>
        </authorList>
    </citation>
    <scope>NUCLEOTIDE SEQUENCE [LARGE SCALE GENOMIC DNA]</scope>
    <source>
        <strain evidence="1 2">A4</strain>
    </source>
</reference>
<dbReference type="AlphaFoldDB" id="A0A2I1H5I3"/>
<gene>
    <name evidence="1" type="ORF">RhiirA4_472781</name>
</gene>
<accession>A0A2I1H5I3</accession>
<comment type="caution">
    <text evidence="1">The sequence shown here is derived from an EMBL/GenBank/DDBJ whole genome shotgun (WGS) entry which is preliminary data.</text>
</comment>
<keyword evidence="2" id="KW-1185">Reference proteome</keyword>
<evidence type="ECO:0000313" key="2">
    <source>
        <dbReference type="Proteomes" id="UP000234323"/>
    </source>
</evidence>
<dbReference type="EMBL" id="LLXI01001539">
    <property type="protein sequence ID" value="PKY54138.1"/>
    <property type="molecule type" value="Genomic_DNA"/>
</dbReference>
<proteinExistence type="predicted"/>
<protein>
    <submittedName>
        <fullName evidence="1">Uncharacterized protein</fullName>
    </submittedName>
</protein>